<accession>X8JMW8</accession>
<dbReference type="SUPFAM" id="SSF50199">
    <property type="entry name" value="Staphylococcal nuclease"/>
    <property type="match status" value="5"/>
</dbReference>
<dbReference type="AlphaFoldDB" id="X8JMW8"/>
<dbReference type="GO" id="GO:0005829">
    <property type="term" value="C:cytosol"/>
    <property type="evidence" value="ECO:0007669"/>
    <property type="project" value="UniProtKB-UniRule"/>
</dbReference>
<dbReference type="InterPro" id="IPR002999">
    <property type="entry name" value="Tudor"/>
</dbReference>
<dbReference type="PROSITE" id="PS50304">
    <property type="entry name" value="TUDOR"/>
    <property type="match status" value="1"/>
</dbReference>
<evidence type="ECO:0000256" key="2">
    <source>
        <dbReference type="ARBA" id="ARBA00022490"/>
    </source>
</evidence>
<dbReference type="PROSITE" id="PS50830">
    <property type="entry name" value="TNASE_3"/>
    <property type="match status" value="4"/>
</dbReference>
<dbReference type="SMART" id="SM00318">
    <property type="entry name" value="SNc"/>
    <property type="match status" value="4"/>
</dbReference>
<dbReference type="FunFam" id="2.40.50.90:FF:000001">
    <property type="entry name" value="Staphylococcal nuclease domain-containing protein"/>
    <property type="match status" value="1"/>
</dbReference>
<dbReference type="GO" id="GO:0031047">
    <property type="term" value="P:regulatory ncRNA-mediated gene silencing"/>
    <property type="evidence" value="ECO:0007669"/>
    <property type="project" value="UniProtKB-UniRule"/>
</dbReference>
<dbReference type="SUPFAM" id="SSF63748">
    <property type="entry name" value="Tudor/PWWP/MBT"/>
    <property type="match status" value="1"/>
</dbReference>
<dbReference type="Pfam" id="PF00565">
    <property type="entry name" value="SNase"/>
    <property type="match status" value="4"/>
</dbReference>
<comment type="subcellular location">
    <subcellularLocation>
        <location evidence="1 4">Cytoplasm</location>
    </subcellularLocation>
</comment>
<dbReference type="Proteomes" id="UP000030108">
    <property type="component" value="Unassembled WGS sequence"/>
</dbReference>
<feature type="domain" description="Tudor" evidence="5">
    <location>
        <begin position="715"/>
        <end position="775"/>
    </location>
</feature>
<keyword evidence="3" id="KW-0677">Repeat</keyword>
<reference evidence="8" key="1">
    <citation type="journal article" date="2014" name="Genome Announc.">
        <title>Draft genome sequence of the plant-pathogenic soil fungus Rhizoctonia solani anastomosis group 3 strain Rhs1AP.</title>
        <authorList>
            <person name="Cubeta M.A."/>
            <person name="Thomas E."/>
            <person name="Dean R.A."/>
            <person name="Jabaji S."/>
            <person name="Neate S.M."/>
            <person name="Tavantzis S."/>
            <person name="Toda T."/>
            <person name="Vilgalys R."/>
            <person name="Bharathan N."/>
            <person name="Fedorova-Abrams N."/>
            <person name="Pakala S.B."/>
            <person name="Pakala S.M."/>
            <person name="Zafar N."/>
            <person name="Joardar V."/>
            <person name="Losada L."/>
            <person name="Nierman W.C."/>
        </authorList>
    </citation>
    <scope>NUCLEOTIDE SEQUENCE [LARGE SCALE GENOMIC DNA]</scope>
    <source>
        <strain evidence="8">AG-3</strain>
    </source>
</reference>
<dbReference type="EMBL" id="JATN01000314">
    <property type="protein sequence ID" value="EUC64313.1"/>
    <property type="molecule type" value="Genomic_DNA"/>
</dbReference>
<protein>
    <submittedName>
        <fullName evidence="7">Transcription factor (Snd1/p100)</fullName>
    </submittedName>
</protein>
<evidence type="ECO:0000256" key="1">
    <source>
        <dbReference type="ARBA" id="ARBA00004496"/>
    </source>
</evidence>
<proteinExistence type="predicted"/>
<dbReference type="GO" id="GO:0006402">
    <property type="term" value="P:mRNA catabolic process"/>
    <property type="evidence" value="ECO:0007669"/>
    <property type="project" value="UniProtKB-UniRule"/>
</dbReference>
<feature type="domain" description="TNase-like" evidence="6">
    <location>
        <begin position="167"/>
        <end position="323"/>
    </location>
</feature>
<evidence type="ECO:0000259" key="6">
    <source>
        <dbReference type="PROSITE" id="PS50830"/>
    </source>
</evidence>
<dbReference type="InterPro" id="IPR016071">
    <property type="entry name" value="Staphylococal_nuclease_OB-fold"/>
</dbReference>
<feature type="domain" description="TNase-like" evidence="6">
    <location>
        <begin position="340"/>
        <end position="479"/>
    </location>
</feature>
<evidence type="ECO:0000256" key="4">
    <source>
        <dbReference type="PIRNR" id="PIRNR017179"/>
    </source>
</evidence>
<dbReference type="SMART" id="SM00333">
    <property type="entry name" value="TUDOR"/>
    <property type="match status" value="1"/>
</dbReference>
<dbReference type="GO" id="GO:0005634">
    <property type="term" value="C:nucleus"/>
    <property type="evidence" value="ECO:0007669"/>
    <property type="project" value="TreeGrafter"/>
</dbReference>
<dbReference type="Pfam" id="PF00567">
    <property type="entry name" value="TUDOR"/>
    <property type="match status" value="1"/>
</dbReference>
<comment type="caution">
    <text evidence="7">The sequence shown here is derived from an EMBL/GenBank/DDBJ whole genome shotgun (WGS) entry which is preliminary data.</text>
</comment>
<dbReference type="GO" id="GO:0004518">
    <property type="term" value="F:nuclease activity"/>
    <property type="evidence" value="ECO:0007669"/>
    <property type="project" value="TreeGrafter"/>
</dbReference>
<dbReference type="Gene3D" id="2.30.30.140">
    <property type="match status" value="1"/>
</dbReference>
<dbReference type="InterPro" id="IPR016685">
    <property type="entry name" value="Silence_cplx_Nase-comp_TudorSN"/>
</dbReference>
<keyword evidence="2 4" id="KW-0963">Cytoplasm</keyword>
<dbReference type="PIRSF" id="PIRSF017179">
    <property type="entry name" value="RISC-Tudor-SN"/>
    <property type="match status" value="1"/>
</dbReference>
<sequence length="900" mass="99474">MSMKATVKSVLSGDTLILRGAPANGQPPKERILHLADISSPRIGSASKEDEPWAYECREFLRQFAVGKPITFTTTHSLPPKDDISSDFGHAEIGGKDVATEVLRAGYAKCKEIKREPTEEDNRRKELETEARNNMVGIWNPQGPKDHNVQYTMPTDSAAFVNEWKGKSIDAIVEQVRDGSTLRVRLLMPEDQHQFANISLAGVRCPRAGGRDGDAAEEFGEEAKFFTESRLLQRVVRVQILSLPAPTSTPFASTTGNAPPPTASVFIGNVLHTNGNIAEFLLAAGLARVIDWHAGMLAANGAMEKLRTAEKSAKERKLKLYSKIVTPATATSTTPAAQRGPVDATVIRVWSGDQVSIVDKEGRERRVQLSSVRAPKASEPKQAYYANEAREFLRKKLIGKHVKVHIDFVRPKEGEFEERDAVTIRYGNAHANIAEQLIEKGLATALRHRRDDESRSNEYDKLMAAEQNAVTEARGIHSGKEVPMPRIVNASETSTKASSWLSSLKRQGRVPAIVDYVASGSRFKVVVPKENISLTLVLSGIRAPRTARNASEKNEPYGHEALEFATRRYMQRDVEIDLEATDKTGGFIGALYLNKTENAAVTLVREGLATIHDYSAESLPWSRQLFEAEADAKANQRNIWHDFDASLEQTVTEKTDNGSTPLKPEYLDVIISDIRTAPSFAFSVQVLNENTAQLERLMKDFASHYRNAPAVSSFVPKAGELVAAKFSGDGQWYRAKVKRSSAAKKEVELTFVDYGNQETAPFSNIRPLDPRFKALPPQAQDARLSFIKLAGPDTEYAEDAIARFRSLAEGRKLVANVDHKDGHVLHLRLIDPQDPQSASDPHASINAELVRDGLAMIDKKERYLASYPGMLSALKDATQSAKRERLGMYELGDIGDDDDE</sequence>
<dbReference type="OrthoDB" id="10023235at2759"/>
<dbReference type="Gene3D" id="2.40.50.90">
    <property type="match status" value="5"/>
</dbReference>
<dbReference type="CDD" id="cd00175">
    <property type="entry name" value="SNc"/>
    <property type="match status" value="1"/>
</dbReference>
<dbReference type="GO" id="GO:0031332">
    <property type="term" value="C:RNAi effector complex"/>
    <property type="evidence" value="ECO:0007669"/>
    <property type="project" value="InterPro"/>
</dbReference>
<dbReference type="PANTHER" id="PTHR12302">
    <property type="entry name" value="EBNA2 BINDING PROTEIN P100"/>
    <property type="match status" value="1"/>
</dbReference>
<gene>
    <name evidence="7" type="ORF">RSOL_439030</name>
</gene>
<evidence type="ECO:0000259" key="5">
    <source>
        <dbReference type="PROSITE" id="PS50304"/>
    </source>
</evidence>
<dbReference type="FunFam" id="2.40.50.90:FF:000002">
    <property type="entry name" value="Staphylococcal nuclease domain-containing protein"/>
    <property type="match status" value="1"/>
</dbReference>
<feature type="domain" description="TNase-like" evidence="6">
    <location>
        <begin position="1"/>
        <end position="141"/>
    </location>
</feature>
<feature type="domain" description="TNase-like" evidence="6">
    <location>
        <begin position="508"/>
        <end position="642"/>
    </location>
</feature>
<evidence type="ECO:0000256" key="3">
    <source>
        <dbReference type="ARBA" id="ARBA00022737"/>
    </source>
</evidence>
<dbReference type="GO" id="GO:0003723">
    <property type="term" value="F:RNA binding"/>
    <property type="evidence" value="ECO:0007669"/>
    <property type="project" value="UniProtKB-UniRule"/>
</dbReference>
<organism evidence="7 8">
    <name type="scientific">Rhizoctonia solani AG-3 Rhs1AP</name>
    <dbReference type="NCBI Taxonomy" id="1086054"/>
    <lineage>
        <taxon>Eukaryota</taxon>
        <taxon>Fungi</taxon>
        <taxon>Dikarya</taxon>
        <taxon>Basidiomycota</taxon>
        <taxon>Agaricomycotina</taxon>
        <taxon>Agaricomycetes</taxon>
        <taxon>Cantharellales</taxon>
        <taxon>Ceratobasidiaceae</taxon>
        <taxon>Rhizoctonia</taxon>
    </lineage>
</organism>
<dbReference type="PANTHER" id="PTHR12302:SF2">
    <property type="entry name" value="STAPHYLOCOCCAL NUCLEASE DOMAIN-CONTAINING PROTEIN 1"/>
    <property type="match status" value="1"/>
</dbReference>
<dbReference type="InterPro" id="IPR035437">
    <property type="entry name" value="SNase_OB-fold_sf"/>
</dbReference>
<evidence type="ECO:0000313" key="8">
    <source>
        <dbReference type="Proteomes" id="UP000030108"/>
    </source>
</evidence>
<name>X8JMW8_9AGAM</name>
<dbReference type="FunFam" id="2.30.30.140:FF:000018">
    <property type="entry name" value="Serine/threonine-protein kinase 31"/>
    <property type="match status" value="1"/>
</dbReference>
<evidence type="ECO:0000313" key="7">
    <source>
        <dbReference type="EMBL" id="EUC64313.1"/>
    </source>
</evidence>